<gene>
    <name evidence="4" type="ORF">LCGC14_0877300</name>
</gene>
<keyword evidence="2" id="KW-0548">Nucleotidyltransferase</keyword>
<dbReference type="AlphaFoldDB" id="A0A0F9RMK3"/>
<name>A0A0F9RMK3_9ZZZZ</name>
<dbReference type="Gene3D" id="3.90.550.10">
    <property type="entry name" value="Spore Coat Polysaccharide Biosynthesis Protein SpsA, Chain A"/>
    <property type="match status" value="1"/>
</dbReference>
<accession>A0A0F9RMK3</accession>
<dbReference type="Pfam" id="PF00483">
    <property type="entry name" value="NTP_transferase"/>
    <property type="match status" value="1"/>
</dbReference>
<evidence type="ECO:0000256" key="1">
    <source>
        <dbReference type="ARBA" id="ARBA00022679"/>
    </source>
</evidence>
<comment type="caution">
    <text evidence="4">The sequence shown here is derived from an EMBL/GenBank/DDBJ whole genome shotgun (WGS) entry which is preliminary data.</text>
</comment>
<dbReference type="PANTHER" id="PTHR43584:SF8">
    <property type="entry name" value="N-ACETYLMURAMATE ALPHA-1-PHOSPHATE URIDYLYLTRANSFERASE"/>
    <property type="match status" value="1"/>
</dbReference>
<evidence type="ECO:0000256" key="2">
    <source>
        <dbReference type="ARBA" id="ARBA00022695"/>
    </source>
</evidence>
<reference evidence="4" key="1">
    <citation type="journal article" date="2015" name="Nature">
        <title>Complex archaea that bridge the gap between prokaryotes and eukaryotes.</title>
        <authorList>
            <person name="Spang A."/>
            <person name="Saw J.H."/>
            <person name="Jorgensen S.L."/>
            <person name="Zaremba-Niedzwiedzka K."/>
            <person name="Martijn J."/>
            <person name="Lind A.E."/>
            <person name="van Eijk R."/>
            <person name="Schleper C."/>
            <person name="Guy L."/>
            <person name="Ettema T.J."/>
        </authorList>
    </citation>
    <scope>NUCLEOTIDE SEQUENCE</scope>
</reference>
<dbReference type="EMBL" id="LAZR01002741">
    <property type="protein sequence ID" value="KKN26176.1"/>
    <property type="molecule type" value="Genomic_DNA"/>
</dbReference>
<dbReference type="GO" id="GO:0016779">
    <property type="term" value="F:nucleotidyltransferase activity"/>
    <property type="evidence" value="ECO:0007669"/>
    <property type="project" value="UniProtKB-KW"/>
</dbReference>
<proteinExistence type="predicted"/>
<dbReference type="PANTHER" id="PTHR43584">
    <property type="entry name" value="NUCLEOTIDYL TRANSFERASE"/>
    <property type="match status" value="1"/>
</dbReference>
<feature type="domain" description="Nucleotidyl transferase" evidence="3">
    <location>
        <begin position="2"/>
        <end position="116"/>
    </location>
</feature>
<evidence type="ECO:0000313" key="4">
    <source>
        <dbReference type="EMBL" id="KKN26176.1"/>
    </source>
</evidence>
<dbReference type="InterPro" id="IPR005835">
    <property type="entry name" value="NTP_transferase_dom"/>
</dbReference>
<evidence type="ECO:0000259" key="3">
    <source>
        <dbReference type="Pfam" id="PF00483"/>
    </source>
</evidence>
<dbReference type="InterPro" id="IPR029044">
    <property type="entry name" value="Nucleotide-diphossugar_trans"/>
</dbReference>
<dbReference type="InterPro" id="IPR050065">
    <property type="entry name" value="GlmU-like"/>
</dbReference>
<keyword evidence="1" id="KW-0808">Transferase</keyword>
<dbReference type="SUPFAM" id="SSF53448">
    <property type="entry name" value="Nucleotide-diphospho-sugar transferases"/>
    <property type="match status" value="1"/>
</dbReference>
<sequence>MKVILLNAGIGKRLAPITNKIPKCLVRIKDDVTILDNQIKNLLKFNLESFIILTGPFEEQIRNHMKKYYPSTQVQYINNPMYNKTNYIYSIHLAKKLINENVLITHGDLIFSEKLIAKLVESDDENCVLVNKEIPPPVKDFKAMILNDRIYNIGVNLTGPQVVFLAPFYKVSKKFIFNWLKQIEIFVNHNKVRQYAEDALNEILDKEILKACYFNEFCTEVDDHDDLQLVRKYFENKH</sequence>
<organism evidence="4">
    <name type="scientific">marine sediment metagenome</name>
    <dbReference type="NCBI Taxonomy" id="412755"/>
    <lineage>
        <taxon>unclassified sequences</taxon>
        <taxon>metagenomes</taxon>
        <taxon>ecological metagenomes</taxon>
    </lineage>
</organism>
<protein>
    <recommendedName>
        <fullName evidence="3">Nucleotidyl transferase domain-containing protein</fullName>
    </recommendedName>
</protein>